<organism evidence="11 12">
    <name type="scientific">Armillaria tabescens</name>
    <name type="common">Ringless honey mushroom</name>
    <name type="synonym">Agaricus tabescens</name>
    <dbReference type="NCBI Taxonomy" id="1929756"/>
    <lineage>
        <taxon>Eukaryota</taxon>
        <taxon>Fungi</taxon>
        <taxon>Dikarya</taxon>
        <taxon>Basidiomycota</taxon>
        <taxon>Agaricomycotina</taxon>
        <taxon>Agaricomycetes</taxon>
        <taxon>Agaricomycetidae</taxon>
        <taxon>Agaricales</taxon>
        <taxon>Marasmiineae</taxon>
        <taxon>Physalacriaceae</taxon>
        <taxon>Desarmillaria</taxon>
    </lineage>
</organism>
<gene>
    <name evidence="11" type="ORF">EV420DRAFT_480628</name>
</gene>
<dbReference type="Proteomes" id="UP001175211">
    <property type="component" value="Unassembled WGS sequence"/>
</dbReference>
<keyword evidence="3" id="KW-0158">Chromosome</keyword>
<dbReference type="GO" id="GO:0051301">
    <property type="term" value="P:cell division"/>
    <property type="evidence" value="ECO:0007669"/>
    <property type="project" value="UniProtKB-KW"/>
</dbReference>
<comment type="subcellular location">
    <subcellularLocation>
        <location evidence="2">Chromosome</location>
        <location evidence="2">Centromere</location>
        <location evidence="2">Kinetochore</location>
    </subcellularLocation>
    <subcellularLocation>
        <location evidence="1">Nucleus</location>
    </subcellularLocation>
</comment>
<comment type="caution">
    <text evidence="11">The sequence shown here is derived from an EMBL/GenBank/DDBJ whole genome shotgun (WGS) entry which is preliminary data.</text>
</comment>
<dbReference type="GO" id="GO:0005634">
    <property type="term" value="C:nucleus"/>
    <property type="evidence" value="ECO:0007669"/>
    <property type="project" value="UniProtKB-SubCell"/>
</dbReference>
<protein>
    <recommendedName>
        <fullName evidence="13">Nnf1-domain-containing protein</fullName>
    </recommendedName>
</protein>
<evidence type="ECO:0000313" key="12">
    <source>
        <dbReference type="Proteomes" id="UP001175211"/>
    </source>
</evidence>
<dbReference type="RefSeq" id="XP_060330125.1">
    <property type="nucleotide sequence ID" value="XM_060482323.1"/>
</dbReference>
<evidence type="ECO:0000256" key="9">
    <source>
        <dbReference type="ARBA" id="ARBA00023328"/>
    </source>
</evidence>
<dbReference type="PANTHER" id="PTHR15459:SF3">
    <property type="entry name" value="POLYAMINE-MODULATED FACTOR 1"/>
    <property type="match status" value="1"/>
</dbReference>
<keyword evidence="10" id="KW-0175">Coiled coil</keyword>
<evidence type="ECO:0000256" key="5">
    <source>
        <dbReference type="ARBA" id="ARBA00022776"/>
    </source>
</evidence>
<evidence type="ECO:0000256" key="1">
    <source>
        <dbReference type="ARBA" id="ARBA00004123"/>
    </source>
</evidence>
<evidence type="ECO:0008006" key="13">
    <source>
        <dbReference type="Google" id="ProtNLM"/>
    </source>
</evidence>
<keyword evidence="12" id="KW-1185">Reference proteome</keyword>
<sequence>MNSQGGSIRWSYFHSALQLAVRRSARKWTYEDFAECFPTYTKEDKDGSTAIFNQISDYIESQSFRDLDKLFRSFNVQKNIDILHRVINEAKERKAAGIQRNDEWKEDLEPRAAIAARTIPKLQEENTRLREILSQIEQENNALSARLQDTAKRTDENDEQTLRLLKKLDDVLEEWKILPSEELETWTRQTMESTKPFMRS</sequence>
<evidence type="ECO:0000313" key="11">
    <source>
        <dbReference type="EMBL" id="KAK0457826.1"/>
    </source>
</evidence>
<dbReference type="AlphaFoldDB" id="A0AA39KDF2"/>
<keyword evidence="8" id="KW-0131">Cell cycle</keyword>
<dbReference type="GO" id="GO:0000444">
    <property type="term" value="C:MIS12/MIND type complex"/>
    <property type="evidence" value="ECO:0007669"/>
    <property type="project" value="InterPro"/>
</dbReference>
<evidence type="ECO:0000256" key="6">
    <source>
        <dbReference type="ARBA" id="ARBA00022838"/>
    </source>
</evidence>
<dbReference type="PANTHER" id="PTHR15459">
    <property type="entry name" value="POLYAMINE-MODULATED FACTOR 1"/>
    <property type="match status" value="1"/>
</dbReference>
<accession>A0AA39KDF2</accession>
<dbReference type="GeneID" id="85365871"/>
<keyword evidence="9" id="KW-0137">Centromere</keyword>
<proteinExistence type="predicted"/>
<evidence type="ECO:0000256" key="4">
    <source>
        <dbReference type="ARBA" id="ARBA00022618"/>
    </source>
</evidence>
<name>A0AA39KDF2_ARMTA</name>
<evidence type="ECO:0000256" key="8">
    <source>
        <dbReference type="ARBA" id="ARBA00023306"/>
    </source>
</evidence>
<dbReference type="InterPro" id="IPR007128">
    <property type="entry name" value="PMF1/Nnf1"/>
</dbReference>
<evidence type="ECO:0000256" key="10">
    <source>
        <dbReference type="SAM" id="Coils"/>
    </source>
</evidence>
<dbReference type="GO" id="GO:0007059">
    <property type="term" value="P:chromosome segregation"/>
    <property type="evidence" value="ECO:0007669"/>
    <property type="project" value="TreeGrafter"/>
</dbReference>
<keyword evidence="6" id="KW-0995">Kinetochore</keyword>
<keyword evidence="5" id="KW-0498">Mitosis</keyword>
<evidence type="ECO:0000256" key="7">
    <source>
        <dbReference type="ARBA" id="ARBA00023242"/>
    </source>
</evidence>
<keyword evidence="4" id="KW-0132">Cell division</keyword>
<keyword evidence="7" id="KW-0539">Nucleus</keyword>
<evidence type="ECO:0000256" key="2">
    <source>
        <dbReference type="ARBA" id="ARBA00004629"/>
    </source>
</evidence>
<dbReference type="Pfam" id="PF03980">
    <property type="entry name" value="Nnf1"/>
    <property type="match status" value="1"/>
</dbReference>
<evidence type="ECO:0000256" key="3">
    <source>
        <dbReference type="ARBA" id="ARBA00022454"/>
    </source>
</evidence>
<dbReference type="EMBL" id="JAUEPS010000020">
    <property type="protein sequence ID" value="KAK0457826.1"/>
    <property type="molecule type" value="Genomic_DNA"/>
</dbReference>
<reference evidence="11" key="1">
    <citation type="submission" date="2023-06" db="EMBL/GenBank/DDBJ databases">
        <authorList>
            <consortium name="Lawrence Berkeley National Laboratory"/>
            <person name="Ahrendt S."/>
            <person name="Sahu N."/>
            <person name="Indic B."/>
            <person name="Wong-Bajracharya J."/>
            <person name="Merenyi Z."/>
            <person name="Ke H.-M."/>
            <person name="Monk M."/>
            <person name="Kocsube S."/>
            <person name="Drula E."/>
            <person name="Lipzen A."/>
            <person name="Balint B."/>
            <person name="Henrissat B."/>
            <person name="Andreopoulos B."/>
            <person name="Martin F.M."/>
            <person name="Harder C.B."/>
            <person name="Rigling D."/>
            <person name="Ford K.L."/>
            <person name="Foster G.D."/>
            <person name="Pangilinan J."/>
            <person name="Papanicolaou A."/>
            <person name="Barry K."/>
            <person name="LaButti K."/>
            <person name="Viragh M."/>
            <person name="Koriabine M."/>
            <person name="Yan M."/>
            <person name="Riley R."/>
            <person name="Champramary S."/>
            <person name="Plett K.L."/>
            <person name="Tsai I.J."/>
            <person name="Slot J."/>
            <person name="Sipos G."/>
            <person name="Plett J."/>
            <person name="Nagy L.G."/>
            <person name="Grigoriev I.V."/>
        </authorList>
    </citation>
    <scope>NUCLEOTIDE SEQUENCE</scope>
    <source>
        <strain evidence="11">CCBAS 213</strain>
    </source>
</reference>
<feature type="coiled-coil region" evidence="10">
    <location>
        <begin position="87"/>
        <end position="153"/>
    </location>
</feature>